<keyword evidence="18" id="KW-1185">Reference proteome</keyword>
<keyword evidence="12" id="KW-0539">Nucleus</keyword>
<gene>
    <name evidence="17" type="primary">Smc2</name>
    <name evidence="17" type="ORF">ALERUF_R13693</name>
</gene>
<keyword evidence="10 15" id="KW-0175">Coiled coil</keyword>
<dbReference type="GO" id="GO:0005634">
    <property type="term" value="C:nucleus"/>
    <property type="evidence" value="ECO:0007669"/>
    <property type="project" value="UniProtKB-SubCell"/>
</dbReference>
<dbReference type="SUPFAM" id="SSF75553">
    <property type="entry name" value="Smc hinge domain"/>
    <property type="match status" value="1"/>
</dbReference>
<dbReference type="FunFam" id="3.40.50.300:FF:000278">
    <property type="entry name" value="Structural maintenance of chromosomes 2"/>
    <property type="match status" value="1"/>
</dbReference>
<name>A0A7K8HU33_9CORV</name>
<keyword evidence="5" id="KW-0158">Chromosome</keyword>
<dbReference type="GO" id="GO:0051301">
    <property type="term" value="P:cell division"/>
    <property type="evidence" value="ECO:0007669"/>
    <property type="project" value="UniProtKB-KW"/>
</dbReference>
<dbReference type="PIRSF" id="PIRSF005719">
    <property type="entry name" value="SMC"/>
    <property type="match status" value="1"/>
</dbReference>
<evidence type="ECO:0000256" key="1">
    <source>
        <dbReference type="ARBA" id="ARBA00004123"/>
    </source>
</evidence>
<evidence type="ECO:0000256" key="12">
    <source>
        <dbReference type="ARBA" id="ARBA00023242"/>
    </source>
</evidence>
<feature type="coiled-coil region" evidence="15">
    <location>
        <begin position="979"/>
        <end position="1028"/>
    </location>
</feature>
<dbReference type="AlphaFoldDB" id="A0A7K8HU33"/>
<evidence type="ECO:0000256" key="7">
    <source>
        <dbReference type="ARBA" id="ARBA00022741"/>
    </source>
</evidence>
<keyword evidence="13" id="KW-0131">Cell cycle</keyword>
<dbReference type="EMBL" id="VZTH01010494">
    <property type="protein sequence ID" value="NXC58548.1"/>
    <property type="molecule type" value="Genomic_DNA"/>
</dbReference>
<reference evidence="17 18" key="1">
    <citation type="submission" date="2019-09" db="EMBL/GenBank/DDBJ databases">
        <title>Bird 10,000 Genomes (B10K) Project - Family phase.</title>
        <authorList>
            <person name="Zhang G."/>
        </authorList>
    </citation>
    <scope>NUCLEOTIDE SEQUENCE [LARGE SCALE GENOMIC DNA]</scope>
    <source>
        <strain evidence="17">B10K-DU-029-36</strain>
        <tissue evidence="17">Muscle</tissue>
    </source>
</reference>
<organism evidence="17 18">
    <name type="scientific">Aleadryas rufinucha</name>
    <name type="common">rufous-naped whistler</name>
    <dbReference type="NCBI Taxonomy" id="461220"/>
    <lineage>
        <taxon>Eukaryota</taxon>
        <taxon>Metazoa</taxon>
        <taxon>Chordata</taxon>
        <taxon>Craniata</taxon>
        <taxon>Vertebrata</taxon>
        <taxon>Euteleostomi</taxon>
        <taxon>Archelosauria</taxon>
        <taxon>Archosauria</taxon>
        <taxon>Dinosauria</taxon>
        <taxon>Saurischia</taxon>
        <taxon>Theropoda</taxon>
        <taxon>Coelurosauria</taxon>
        <taxon>Aves</taxon>
        <taxon>Neognathae</taxon>
        <taxon>Neoaves</taxon>
        <taxon>Telluraves</taxon>
        <taxon>Australaves</taxon>
        <taxon>Passeriformes</taxon>
        <taxon>Corvoidea</taxon>
        <taxon>Pachycephalidae</taxon>
        <taxon>Aleadryas</taxon>
    </lineage>
</organism>
<sequence length="1204" mass="136782">MYIKSIVLEGFKSYAQRTEIKDFDPLFNAITGLNGSGKSNVLDSICFVLGISNLSQVRASNLQDLVYKNGQAGITKATVSINFDNSEKSRSPLGFEANDEITVTRQVVIGGRNKYLINGVNAANSRVQDLFCSVGLNVNNPYFLIMQGQITKVLNMKPPEILAMIEEAAGTRMYECKKIAVQKTIEKKESKLENIQMVLNEEISPTLQKLKEERASYLEYQKLLREIEHVSRFCIAYQFALAEETKVSSVGMLKEMRSNVQKFQESMAEIEQKIKQLNVDIVEMEKEKDKEVGGRLCALEAALSENQRVNTKARSALDLKKQNLKSEEVKYNELVTRMQKDSKALVSKEKEVKNLEKELNVSQEECEKDAHALAAAQKHFNAVSAGLSSNKDGEEATLSGQMMICKNEIGRAVTEAKQAQMKLNYAQKELKTKEAEVKKMDEGYKKDQKAFEAVEKMKITLENQIKELNYSEEKGEALQAKKKALIADISRLRELSESLMAKFPHLQFTYKHPEKNWNLNHVKGPVASLFTVKDLSNAKALEAVAGGKLYNIIVDTEVTGKKLLEKGELKHRYTIIPLNKISARCVQEDTVKLAQSLAGRANLHLALSLIVYESELQKAMEYVFGTTLVCNNMDNAKKVTFDKRIMTRSVTLDGDVFDPQGTLHGGNCWFYSYNNNNYNNNNNNNNVAAPILSKLQEMKDVEIELKKKESELVAVEKELASLKKVAEKYQQLKQQWEMKSEEAELLQKKLHQSAYHKQEEELLALKKTIADCEETLNKTEEIKKKAEEKYKELENKIKNAEAECLKERKNAEQKLDDAKKKADTSSKKIKDMQQEVKALVLELEELKQEQASYKQQIAATEEAIKSYQEQVDAMVAEVAKTEESVERSQKELAKQKEVIALHDNAIKDKFAEMVKYREQNNELQLKVKELEHSITKCQQEAADAAAKVAKMLKEYQWIASAKEHFGQPNTHYDFKSSNPKEASQKLQKLQEHKEKLERNVNTRAMNMLSDVEERYNDLMKKKRIVENDKIKILAVIEELDRKKKEALDIAWKKVNEDFGSIFSTLLPGARAMLAASKVHNVLVGMEFRVALGNTWKENLTELSGGQRSLVALSLILAMLLFRPAPVYILDEVDAALDLSHTQNIGQMLQTHFRHSQFIVVSLKDGMFNNANVLYKTRFVDGISTIARYSQIQNRKNEPAHKKAK</sequence>
<evidence type="ECO:0000256" key="3">
    <source>
        <dbReference type="ARBA" id="ARBA00005231"/>
    </source>
</evidence>
<keyword evidence="7" id="KW-0547">Nucleotide-binding</keyword>
<evidence type="ECO:0000256" key="5">
    <source>
        <dbReference type="ARBA" id="ARBA00022454"/>
    </source>
</evidence>
<dbReference type="Gene3D" id="3.40.50.300">
    <property type="entry name" value="P-loop containing nucleotide triphosphate hydrolases"/>
    <property type="match status" value="2"/>
</dbReference>
<dbReference type="GO" id="GO:0005694">
    <property type="term" value="C:chromosome"/>
    <property type="evidence" value="ECO:0007669"/>
    <property type="project" value="UniProtKB-SubCell"/>
</dbReference>
<feature type="coiled-coil region" evidence="15">
    <location>
        <begin position="338"/>
        <end position="372"/>
    </location>
</feature>
<evidence type="ECO:0000256" key="13">
    <source>
        <dbReference type="ARBA" id="ARBA00023306"/>
    </source>
</evidence>
<dbReference type="InterPro" id="IPR027417">
    <property type="entry name" value="P-loop_NTPase"/>
</dbReference>
<dbReference type="GO" id="GO:0005524">
    <property type="term" value="F:ATP binding"/>
    <property type="evidence" value="ECO:0007669"/>
    <property type="project" value="UniProtKB-KW"/>
</dbReference>
<dbReference type="SMART" id="SM00968">
    <property type="entry name" value="SMC_hinge"/>
    <property type="match status" value="1"/>
</dbReference>
<evidence type="ECO:0000259" key="16">
    <source>
        <dbReference type="SMART" id="SM00968"/>
    </source>
</evidence>
<comment type="function">
    <text evidence="14">Central component of the condensin complex, a complex required for conversion of interphase chromatin into mitotic-like condense chromosomes. The condensin complex probably introduces positive supercoils into relaxed DNA in the presence of type I topoisomerases and converts nicked DNA into positive knotted forms in the presence of type II topoisomerases.</text>
</comment>
<evidence type="ECO:0000256" key="11">
    <source>
        <dbReference type="ARBA" id="ARBA00023067"/>
    </source>
</evidence>
<comment type="caution">
    <text evidence="17">The sequence shown here is derived from an EMBL/GenBank/DDBJ whole genome shotgun (WGS) entry which is preliminary data.</text>
</comment>
<feature type="domain" description="SMC hinge" evidence="16">
    <location>
        <begin position="520"/>
        <end position="640"/>
    </location>
</feature>
<dbReference type="InterPro" id="IPR010935">
    <property type="entry name" value="SMC_hinge"/>
</dbReference>
<dbReference type="InterPro" id="IPR027120">
    <property type="entry name" value="Smc2_ABC"/>
</dbReference>
<evidence type="ECO:0000256" key="2">
    <source>
        <dbReference type="ARBA" id="ARBA00004286"/>
    </source>
</evidence>
<dbReference type="FunFam" id="3.40.50.300:FF:000385">
    <property type="entry name" value="Structural maintenance of chromosomes 2"/>
    <property type="match status" value="1"/>
</dbReference>
<dbReference type="GO" id="GO:0016887">
    <property type="term" value="F:ATP hydrolysis activity"/>
    <property type="evidence" value="ECO:0007669"/>
    <property type="project" value="InterPro"/>
</dbReference>
<protein>
    <recommendedName>
        <fullName evidence="4">Structural maintenance of chromosomes protein 2</fullName>
    </recommendedName>
</protein>
<feature type="coiled-coil region" evidence="15">
    <location>
        <begin position="691"/>
        <end position="954"/>
    </location>
</feature>
<evidence type="ECO:0000256" key="9">
    <source>
        <dbReference type="ARBA" id="ARBA00022840"/>
    </source>
</evidence>
<evidence type="ECO:0000256" key="6">
    <source>
        <dbReference type="ARBA" id="ARBA00022618"/>
    </source>
</evidence>
<dbReference type="Proteomes" id="UP000557196">
    <property type="component" value="Unassembled WGS sequence"/>
</dbReference>
<proteinExistence type="inferred from homology"/>
<accession>A0A7K8HU33</accession>
<dbReference type="InterPro" id="IPR003395">
    <property type="entry name" value="RecF/RecN/SMC_N"/>
</dbReference>
<feature type="non-terminal residue" evidence="17">
    <location>
        <position position="1204"/>
    </location>
</feature>
<evidence type="ECO:0000256" key="8">
    <source>
        <dbReference type="ARBA" id="ARBA00022776"/>
    </source>
</evidence>
<evidence type="ECO:0000256" key="14">
    <source>
        <dbReference type="ARBA" id="ARBA00058936"/>
    </source>
</evidence>
<keyword evidence="8" id="KW-0498">Mitosis</keyword>
<feature type="coiled-coil region" evidence="15">
    <location>
        <begin position="253"/>
        <end position="287"/>
    </location>
</feature>
<comment type="subcellular location">
    <subcellularLocation>
        <location evidence="2">Chromosome</location>
    </subcellularLocation>
    <subcellularLocation>
        <location evidence="1">Nucleus</location>
    </subcellularLocation>
</comment>
<evidence type="ECO:0000256" key="15">
    <source>
        <dbReference type="SAM" id="Coils"/>
    </source>
</evidence>
<dbReference type="Gene3D" id="3.30.70.1620">
    <property type="match status" value="1"/>
</dbReference>
<dbReference type="SUPFAM" id="SSF57997">
    <property type="entry name" value="Tropomyosin"/>
    <property type="match status" value="1"/>
</dbReference>
<dbReference type="Pfam" id="PF06470">
    <property type="entry name" value="SMC_hinge"/>
    <property type="match status" value="1"/>
</dbReference>
<evidence type="ECO:0000256" key="4">
    <source>
        <dbReference type="ARBA" id="ARBA00018694"/>
    </source>
</evidence>
<dbReference type="InterPro" id="IPR036277">
    <property type="entry name" value="SMC_hinge_sf"/>
</dbReference>
<dbReference type="InterPro" id="IPR024704">
    <property type="entry name" value="SMC"/>
</dbReference>
<keyword evidence="11" id="KW-0226">DNA condensation</keyword>
<evidence type="ECO:0000313" key="17">
    <source>
        <dbReference type="EMBL" id="NXC58548.1"/>
    </source>
</evidence>
<comment type="similarity">
    <text evidence="3">Belongs to the SMC family. SMC2 subfamily.</text>
</comment>
<evidence type="ECO:0000313" key="18">
    <source>
        <dbReference type="Proteomes" id="UP000557196"/>
    </source>
</evidence>
<dbReference type="CDD" id="cd03273">
    <property type="entry name" value="ABC_SMC2_euk"/>
    <property type="match status" value="1"/>
</dbReference>
<dbReference type="PANTHER" id="PTHR43977">
    <property type="entry name" value="STRUCTURAL MAINTENANCE OF CHROMOSOMES PROTEIN 3"/>
    <property type="match status" value="1"/>
</dbReference>
<keyword evidence="9" id="KW-0067">ATP-binding</keyword>
<keyword evidence="6" id="KW-0132">Cell division</keyword>
<dbReference type="Pfam" id="PF02463">
    <property type="entry name" value="SMC_N"/>
    <property type="match status" value="1"/>
</dbReference>
<dbReference type="GO" id="GO:0030261">
    <property type="term" value="P:chromosome condensation"/>
    <property type="evidence" value="ECO:0007669"/>
    <property type="project" value="UniProtKB-KW"/>
</dbReference>
<feature type="non-terminal residue" evidence="17">
    <location>
        <position position="1"/>
    </location>
</feature>
<evidence type="ECO:0000256" key="10">
    <source>
        <dbReference type="ARBA" id="ARBA00023054"/>
    </source>
</evidence>
<dbReference type="SUPFAM" id="SSF52540">
    <property type="entry name" value="P-loop containing nucleoside triphosphate hydrolases"/>
    <property type="match status" value="1"/>
</dbReference>